<name>A0A7Y6A6M4_9CELL</name>
<proteinExistence type="predicted"/>
<dbReference type="RefSeq" id="WP_175349317.1">
    <property type="nucleotide sequence ID" value="NZ_JABMCI010000070.1"/>
</dbReference>
<dbReference type="InterPro" id="IPR029058">
    <property type="entry name" value="AB_hydrolase_fold"/>
</dbReference>
<keyword evidence="2" id="KW-0378">Hydrolase</keyword>
<evidence type="ECO:0000313" key="3">
    <source>
        <dbReference type="Proteomes" id="UP000565724"/>
    </source>
</evidence>
<dbReference type="PANTHER" id="PTHR43194:SF2">
    <property type="entry name" value="PEROXISOMAL MEMBRANE PROTEIN LPX1"/>
    <property type="match status" value="1"/>
</dbReference>
<organism evidence="2 3">
    <name type="scientific">Cellulomonas humilata</name>
    <dbReference type="NCBI Taxonomy" id="144055"/>
    <lineage>
        <taxon>Bacteria</taxon>
        <taxon>Bacillati</taxon>
        <taxon>Actinomycetota</taxon>
        <taxon>Actinomycetes</taxon>
        <taxon>Micrococcales</taxon>
        <taxon>Cellulomonadaceae</taxon>
        <taxon>Cellulomonas</taxon>
    </lineage>
</organism>
<dbReference type="InterPro" id="IPR050228">
    <property type="entry name" value="Carboxylesterase_BioH"/>
</dbReference>
<dbReference type="AlphaFoldDB" id="A0A7Y6A6M4"/>
<dbReference type="Pfam" id="PF12697">
    <property type="entry name" value="Abhydrolase_6"/>
    <property type="match status" value="1"/>
</dbReference>
<dbReference type="GO" id="GO:0016787">
    <property type="term" value="F:hydrolase activity"/>
    <property type="evidence" value="ECO:0007669"/>
    <property type="project" value="UniProtKB-KW"/>
</dbReference>
<dbReference type="Proteomes" id="UP000565724">
    <property type="component" value="Unassembled WGS sequence"/>
</dbReference>
<evidence type="ECO:0000259" key="1">
    <source>
        <dbReference type="Pfam" id="PF12697"/>
    </source>
</evidence>
<dbReference type="InterPro" id="IPR000073">
    <property type="entry name" value="AB_hydrolase_1"/>
</dbReference>
<keyword evidence="3" id="KW-1185">Reference proteome</keyword>
<dbReference type="PANTHER" id="PTHR43194">
    <property type="entry name" value="HYDROLASE ALPHA/BETA FOLD FAMILY"/>
    <property type="match status" value="1"/>
</dbReference>
<dbReference type="SUPFAM" id="SSF53474">
    <property type="entry name" value="alpha/beta-Hydrolases"/>
    <property type="match status" value="1"/>
</dbReference>
<accession>A0A7Y6A6M4</accession>
<gene>
    <name evidence="2" type="ORF">HP550_19520</name>
</gene>
<evidence type="ECO:0000313" key="2">
    <source>
        <dbReference type="EMBL" id="NUU19444.1"/>
    </source>
</evidence>
<dbReference type="EMBL" id="JABMCI010000070">
    <property type="protein sequence ID" value="NUU19444.1"/>
    <property type="molecule type" value="Genomic_DNA"/>
</dbReference>
<protein>
    <submittedName>
        <fullName evidence="2">Alpha/beta hydrolase</fullName>
    </submittedName>
</protein>
<feature type="domain" description="AB hydrolase-1" evidence="1">
    <location>
        <begin position="7"/>
        <end position="244"/>
    </location>
</feature>
<sequence>MTTPDTIVLIHGFWVTPRSWEGWKAHYEAKGYTVHTPGYPGFEVEVEALRADPTPIADLTTDAIASHLDEFLSALDTPTPPILMGHSAGGTFLQLMLDRGHGSAGVALNSAPVEGVKTTPWSQLKSVFPVVKNPANHHRAVGLSFEEWTYAFTNTYTEEESRHFYDRYHIPASGRVLIDSVLANVQPGHQDAWVDFSNPNRVPLLFLSGSEDHIMPPSVQASNAKHYRGAGTVTEHETYDGRPHLMVAGPGWEEIADRALDWALAHAAWAPAQSSAAS</sequence>
<comment type="caution">
    <text evidence="2">The sequence shown here is derived from an EMBL/GenBank/DDBJ whole genome shotgun (WGS) entry which is preliminary data.</text>
</comment>
<dbReference type="Gene3D" id="3.40.50.1820">
    <property type="entry name" value="alpha/beta hydrolase"/>
    <property type="match status" value="1"/>
</dbReference>
<reference evidence="2 3" key="1">
    <citation type="submission" date="2020-05" db="EMBL/GenBank/DDBJ databases">
        <title>Genome Sequencing of Type Strains.</title>
        <authorList>
            <person name="Lemaire J.F."/>
            <person name="Inderbitzin P."/>
            <person name="Gregorio O.A."/>
            <person name="Collins S.B."/>
            <person name="Wespe N."/>
            <person name="Knight-Connoni V."/>
        </authorList>
    </citation>
    <scope>NUCLEOTIDE SEQUENCE [LARGE SCALE GENOMIC DNA]</scope>
    <source>
        <strain evidence="2 3">ATCC 25174</strain>
    </source>
</reference>